<organism evidence="2 3">
    <name type="scientific">Colletotrichum sublineola</name>
    <name type="common">Sorghum anthracnose fungus</name>
    <dbReference type="NCBI Taxonomy" id="1173701"/>
    <lineage>
        <taxon>Eukaryota</taxon>
        <taxon>Fungi</taxon>
        <taxon>Dikarya</taxon>
        <taxon>Ascomycota</taxon>
        <taxon>Pezizomycotina</taxon>
        <taxon>Sordariomycetes</taxon>
        <taxon>Hypocreomycetidae</taxon>
        <taxon>Glomerellales</taxon>
        <taxon>Glomerellaceae</taxon>
        <taxon>Colletotrichum</taxon>
        <taxon>Colletotrichum graminicola species complex</taxon>
    </lineage>
</organism>
<name>A0A066Y135_COLSU</name>
<feature type="region of interest" description="Disordered" evidence="1">
    <location>
        <begin position="55"/>
        <end position="80"/>
    </location>
</feature>
<evidence type="ECO:0000313" key="2">
    <source>
        <dbReference type="EMBL" id="KDN71751.1"/>
    </source>
</evidence>
<evidence type="ECO:0000256" key="1">
    <source>
        <dbReference type="SAM" id="MobiDB-lite"/>
    </source>
</evidence>
<dbReference type="eggNOG" id="ENOG502QVGS">
    <property type="taxonomic scope" value="Eukaryota"/>
</dbReference>
<dbReference type="EMBL" id="JMSE01000128">
    <property type="protein sequence ID" value="KDN71751.1"/>
    <property type="molecule type" value="Genomic_DNA"/>
</dbReference>
<accession>A0A066Y135</accession>
<reference evidence="3" key="1">
    <citation type="journal article" date="2014" name="Genome Announc.">
        <title>Draft genome sequence of Colletotrichum sublineola, a destructive pathogen of cultivated sorghum.</title>
        <authorList>
            <person name="Baroncelli R."/>
            <person name="Sanz-Martin J.M."/>
            <person name="Rech G.E."/>
            <person name="Sukno S.A."/>
            <person name="Thon M.R."/>
        </authorList>
    </citation>
    <scope>NUCLEOTIDE SEQUENCE [LARGE SCALE GENOMIC DNA]</scope>
    <source>
        <strain evidence="3">TX430BB</strain>
    </source>
</reference>
<dbReference type="OrthoDB" id="5427833at2759"/>
<keyword evidence="3" id="KW-1185">Reference proteome</keyword>
<feature type="compositionally biased region" description="Polar residues" evidence="1">
    <location>
        <begin position="299"/>
        <end position="308"/>
    </location>
</feature>
<feature type="compositionally biased region" description="Low complexity" evidence="1">
    <location>
        <begin position="264"/>
        <end position="278"/>
    </location>
</feature>
<comment type="caution">
    <text evidence="2">The sequence shown here is derived from an EMBL/GenBank/DDBJ whole genome shotgun (WGS) entry which is preliminary data.</text>
</comment>
<protein>
    <submittedName>
        <fullName evidence="2">Uncharacterized protein</fullName>
    </submittedName>
</protein>
<dbReference type="HOGENOM" id="CLU_510902_0_0_1"/>
<feature type="region of interest" description="Disordered" evidence="1">
    <location>
        <begin position="258"/>
        <end position="318"/>
    </location>
</feature>
<feature type="compositionally biased region" description="Polar residues" evidence="1">
    <location>
        <begin position="66"/>
        <end position="77"/>
    </location>
</feature>
<dbReference type="Proteomes" id="UP000027238">
    <property type="component" value="Unassembled WGS sequence"/>
</dbReference>
<sequence length="533" mass="57033">MIFGNPEPRGIESWMMAMYNSVSQALENLAAVRIKKKGSAILRLTLPPVAPPALSFPTTPGALPATNRSRGDTTTQPPVVPSPLHTLARVVRVSVVDTIYLLYLQLRFIRTELPLLIGQTPPVRLSPAPWKDTPSSPYSLNRQLLPFFPPAALWTAAFKENPSNYPTRASRLVYLAQDPVGPATRIDVVLQPIVPSSPASSDTQYVSALLAATPNSLDCRPAAVVTSPKSQALPGQILVHWLRSSTIFLAASSPSSRRFDHCHQSTNHQQSTTTSPNSIAAEGEPENSHQPLQRPLRPRNTSGHSVDQQLPDMRNSIFQPPRGHLAHLVFFASAATAAIISIGDSSLSLSNFQLITELSVPLGCLLAYNTPISGCQVIDFDSRRTCSAQCAAQHHTWTSTGRQPSQRTLRYHESTNVIASTDHQIHHYDLGTASDHHRPAAAAVTTTTATANAATSDTTTGVFYFGSPTAAAAAAANDNINTVTGSTSAVAATAAANTTSIESSATASTAASANKHCHFCNHVSNHIRTQGYF</sequence>
<dbReference type="AlphaFoldDB" id="A0A066Y135"/>
<proteinExistence type="predicted"/>
<gene>
    <name evidence="2" type="ORF">CSUB01_02647</name>
</gene>
<evidence type="ECO:0000313" key="3">
    <source>
        <dbReference type="Proteomes" id="UP000027238"/>
    </source>
</evidence>